<dbReference type="AlphaFoldDB" id="A0A0E3LI22"/>
<dbReference type="Gene3D" id="3.40.630.30">
    <property type="match status" value="1"/>
</dbReference>
<keyword evidence="2" id="KW-0808">Transferase</keyword>
<evidence type="ECO:0000313" key="2">
    <source>
        <dbReference type="EMBL" id="AKB45266.1"/>
    </source>
</evidence>
<dbReference type="EMBL" id="CP009520">
    <property type="protein sequence ID" value="AKB45266.1"/>
    <property type="molecule type" value="Genomic_DNA"/>
</dbReference>
<dbReference type="PROSITE" id="PS51186">
    <property type="entry name" value="GNAT"/>
    <property type="match status" value="1"/>
</dbReference>
<feature type="domain" description="N-acetyltransferase" evidence="1">
    <location>
        <begin position="11"/>
        <end position="174"/>
    </location>
</feature>
<dbReference type="GeneID" id="24811523"/>
<organism evidence="2 3">
    <name type="scientific">Methanosarcina vacuolata Z-761</name>
    <dbReference type="NCBI Taxonomy" id="1434123"/>
    <lineage>
        <taxon>Archaea</taxon>
        <taxon>Methanobacteriati</taxon>
        <taxon>Methanobacteriota</taxon>
        <taxon>Stenosarchaea group</taxon>
        <taxon>Methanomicrobia</taxon>
        <taxon>Methanosarcinales</taxon>
        <taxon>Methanosarcinaceae</taxon>
        <taxon>Methanosarcina</taxon>
    </lineage>
</organism>
<dbReference type="Pfam" id="PF13302">
    <property type="entry name" value="Acetyltransf_3"/>
    <property type="match status" value="1"/>
</dbReference>
<gene>
    <name evidence="2" type="ORF">MSVAZ_2997</name>
</gene>
<sequence length="174" mass="20143">MDDLELIKPTTTLEEAALEYKKEHFDIGEYELHGSALLDKIDLYSDWLKIIEENSNEKTVHSDWVVASTFFVVRKSDQKIIGMIDIRHSLNDFLRNYGHIGYGVRPSERKKGYATQMLKMALDYARQIRLSKVMLACYKGNQASSKIIQKCNGIFEKEILHPNGKIVQVYWVTL</sequence>
<dbReference type="KEGG" id="mvc:MSVAZ_2997"/>
<reference evidence="2 3" key="1">
    <citation type="submission" date="2014-07" db="EMBL/GenBank/DDBJ databases">
        <title>Methanogenic archaea and the global carbon cycle.</title>
        <authorList>
            <person name="Henriksen J.R."/>
            <person name="Luke J."/>
            <person name="Reinhart S."/>
            <person name="Benedict M.N."/>
            <person name="Youngblut N.D."/>
            <person name="Metcalf M.E."/>
            <person name="Whitaker R.J."/>
            <person name="Metcalf W.W."/>
        </authorList>
    </citation>
    <scope>NUCLEOTIDE SEQUENCE [LARGE SCALE GENOMIC DNA]</scope>
    <source>
        <strain evidence="2 3">Z-761</strain>
    </source>
</reference>
<dbReference type="RefSeq" id="WP_048122554.1">
    <property type="nucleotide sequence ID" value="NZ_CP009520.1"/>
</dbReference>
<dbReference type="PANTHER" id="PTHR39173">
    <property type="entry name" value="ACETYLTRANSFERASE"/>
    <property type="match status" value="1"/>
</dbReference>
<protein>
    <submittedName>
        <fullName evidence="2">Acetyltransferase</fullName>
        <ecNumber evidence="2">2.3.1.-</ecNumber>
    </submittedName>
</protein>
<keyword evidence="2" id="KW-0012">Acyltransferase</keyword>
<evidence type="ECO:0000313" key="3">
    <source>
        <dbReference type="Proteomes" id="UP000033096"/>
    </source>
</evidence>
<dbReference type="InterPro" id="IPR016181">
    <property type="entry name" value="Acyl_CoA_acyltransferase"/>
</dbReference>
<dbReference type="InterPro" id="IPR000182">
    <property type="entry name" value="GNAT_dom"/>
</dbReference>
<dbReference type="EC" id="2.3.1.-" evidence="2"/>
<dbReference type="PANTHER" id="PTHR39173:SF1">
    <property type="entry name" value="ACETYLTRANSFERASE"/>
    <property type="match status" value="1"/>
</dbReference>
<accession>A0A0E3LI22</accession>
<dbReference type="SUPFAM" id="SSF55729">
    <property type="entry name" value="Acyl-CoA N-acyltransferases (Nat)"/>
    <property type="match status" value="1"/>
</dbReference>
<name>A0A0E3LI22_9EURY</name>
<evidence type="ECO:0000259" key="1">
    <source>
        <dbReference type="PROSITE" id="PS51186"/>
    </source>
</evidence>
<dbReference type="HOGENOM" id="CLU_113231_1_0_2"/>
<dbReference type="CDD" id="cd04301">
    <property type="entry name" value="NAT_SF"/>
    <property type="match status" value="1"/>
</dbReference>
<keyword evidence="3" id="KW-1185">Reference proteome</keyword>
<dbReference type="Proteomes" id="UP000033096">
    <property type="component" value="Chromosome"/>
</dbReference>
<dbReference type="GO" id="GO:0016747">
    <property type="term" value="F:acyltransferase activity, transferring groups other than amino-acyl groups"/>
    <property type="evidence" value="ECO:0007669"/>
    <property type="project" value="InterPro"/>
</dbReference>
<proteinExistence type="predicted"/>
<dbReference type="PATRIC" id="fig|1434123.4.peg.3685"/>